<dbReference type="Proteomes" id="UP000198535">
    <property type="component" value="Unassembled WGS sequence"/>
</dbReference>
<protein>
    <submittedName>
        <fullName evidence="2">Uncharacterized protein</fullName>
    </submittedName>
</protein>
<evidence type="ECO:0000313" key="2">
    <source>
        <dbReference type="EMBL" id="SFM50554.1"/>
    </source>
</evidence>
<keyword evidence="1" id="KW-0472">Membrane</keyword>
<keyword evidence="1" id="KW-1133">Transmembrane helix</keyword>
<keyword evidence="1" id="KW-0812">Transmembrane</keyword>
<name>A0A1I4RE52_9EURY</name>
<feature type="transmembrane region" description="Helical" evidence="1">
    <location>
        <begin position="30"/>
        <end position="48"/>
    </location>
</feature>
<keyword evidence="3" id="KW-1185">Reference proteome</keyword>
<proteinExistence type="predicted"/>
<dbReference type="STRING" id="487685.SAMN04488696_1525"/>
<sequence length="53" mass="5852">MKNEQLLFLITALIVCTFLGYLHHDLMNGIRTGILVGIGIVIGMKVIGKRQAK</sequence>
<dbReference type="AlphaFoldDB" id="A0A1I4RE52"/>
<gene>
    <name evidence="2" type="ORF">SAMN04488696_1525</name>
</gene>
<feature type="transmembrane region" description="Helical" evidence="1">
    <location>
        <begin position="7"/>
        <end position="24"/>
    </location>
</feature>
<dbReference type="EMBL" id="FOUJ01000002">
    <property type="protein sequence ID" value="SFM50554.1"/>
    <property type="molecule type" value="Genomic_DNA"/>
</dbReference>
<accession>A0A1I4RE52</accession>
<dbReference type="RefSeq" id="WP_177188007.1">
    <property type="nucleotide sequence ID" value="NZ_FOUJ01000002.1"/>
</dbReference>
<evidence type="ECO:0000313" key="3">
    <source>
        <dbReference type="Proteomes" id="UP000198535"/>
    </source>
</evidence>
<evidence type="ECO:0000256" key="1">
    <source>
        <dbReference type="SAM" id="Phobius"/>
    </source>
</evidence>
<reference evidence="3" key="1">
    <citation type="submission" date="2016-10" db="EMBL/GenBank/DDBJ databases">
        <authorList>
            <person name="Varghese N."/>
            <person name="Submissions S."/>
        </authorList>
    </citation>
    <scope>NUCLEOTIDE SEQUENCE [LARGE SCALE GENOMIC DNA]</scope>
    <source>
        <strain evidence="3">Mob M</strain>
    </source>
</reference>
<organism evidence="2 3">
    <name type="scientific">Methanolobus profundi</name>
    <dbReference type="NCBI Taxonomy" id="487685"/>
    <lineage>
        <taxon>Archaea</taxon>
        <taxon>Methanobacteriati</taxon>
        <taxon>Methanobacteriota</taxon>
        <taxon>Stenosarchaea group</taxon>
        <taxon>Methanomicrobia</taxon>
        <taxon>Methanosarcinales</taxon>
        <taxon>Methanosarcinaceae</taxon>
        <taxon>Methanolobus</taxon>
    </lineage>
</organism>